<dbReference type="GeneID" id="89949640"/>
<protein>
    <submittedName>
        <fullName evidence="1">Succinate-semialdehyde dehydrogenase</fullName>
    </submittedName>
</protein>
<evidence type="ECO:0000313" key="1">
    <source>
        <dbReference type="EMBL" id="KAK4513947.1"/>
    </source>
</evidence>
<dbReference type="AlphaFoldDB" id="A0AAN7DAP6"/>
<evidence type="ECO:0000313" key="2">
    <source>
        <dbReference type="Proteomes" id="UP001304243"/>
    </source>
</evidence>
<dbReference type="RefSeq" id="XP_064680613.1">
    <property type="nucleotide sequence ID" value="XM_064825236.1"/>
</dbReference>
<comment type="caution">
    <text evidence="1">The sequence shown here is derived from an EMBL/GenBank/DDBJ whole genome shotgun (WGS) entry which is preliminary data.</text>
</comment>
<gene>
    <name evidence="1" type="ORF">ATC70_005954</name>
</gene>
<dbReference type="Proteomes" id="UP001304243">
    <property type="component" value="Unassembled WGS sequence"/>
</dbReference>
<accession>A0AAN7DAP6</accession>
<reference evidence="1 2" key="1">
    <citation type="submission" date="2022-11" db="EMBL/GenBank/DDBJ databases">
        <title>Mucor velutinosus strain NIH1002 WGS.</title>
        <authorList>
            <person name="Subramanian P."/>
            <person name="Mullikin J.C."/>
            <person name="Segre J.A."/>
            <person name="Zelazny A.M."/>
        </authorList>
    </citation>
    <scope>NUCLEOTIDE SEQUENCE [LARGE SCALE GENOMIC DNA]</scope>
    <source>
        <strain evidence="1 2">NIH1002</strain>
    </source>
</reference>
<proteinExistence type="predicted"/>
<organism evidence="1 2">
    <name type="scientific">Mucor velutinosus</name>
    <dbReference type="NCBI Taxonomy" id="708070"/>
    <lineage>
        <taxon>Eukaryota</taxon>
        <taxon>Fungi</taxon>
        <taxon>Fungi incertae sedis</taxon>
        <taxon>Mucoromycota</taxon>
        <taxon>Mucoromycotina</taxon>
        <taxon>Mucoromycetes</taxon>
        <taxon>Mucorales</taxon>
        <taxon>Mucorineae</taxon>
        <taxon>Mucoraceae</taxon>
        <taxon>Mucor</taxon>
    </lineage>
</organism>
<name>A0AAN7DAP6_9FUNG</name>
<sequence length="122" mass="14167">MDEPYNLKLHLPFTSIHTLKVVIRPLVIAVEYFVYDYDYRTCKLENNDLLEAISPKGHYTLKIETDSKTYISKRQCGKITENNCDDVAAGTEDNFLIWIKCKELIQCLVTANEPCEDFELIE</sequence>
<keyword evidence="2" id="KW-1185">Reference proteome</keyword>
<dbReference type="EMBL" id="JASEJX010000016">
    <property type="protein sequence ID" value="KAK4513947.1"/>
    <property type="molecule type" value="Genomic_DNA"/>
</dbReference>